<dbReference type="PANTHER" id="PTHR37825">
    <property type="entry name" value="TRNA(MET) CYTIDINE ACETATE LIGASE"/>
    <property type="match status" value="1"/>
</dbReference>
<dbReference type="InterPro" id="IPR014729">
    <property type="entry name" value="Rossmann-like_a/b/a_fold"/>
</dbReference>
<evidence type="ECO:0000256" key="1">
    <source>
        <dbReference type="HAMAP-Rule" id="MF_01539"/>
    </source>
</evidence>
<feature type="binding site" evidence="1">
    <location>
        <begin position="7"/>
        <end position="20"/>
    </location>
    <ligand>
        <name>ATP</name>
        <dbReference type="ChEBI" id="CHEBI:30616"/>
    </ligand>
</feature>
<keyword evidence="2" id="KW-0808">Transferase</keyword>
<proteinExistence type="inferred from homology"/>
<dbReference type="HAMAP" id="MF_01539">
    <property type="entry name" value="TmcAL"/>
    <property type="match status" value="1"/>
</dbReference>
<reference evidence="2 3" key="1">
    <citation type="submission" date="2016-11" db="EMBL/GenBank/DDBJ databases">
        <authorList>
            <person name="Jaros S."/>
            <person name="Januszkiewicz K."/>
            <person name="Wedrychowicz H."/>
        </authorList>
    </citation>
    <scope>NUCLEOTIDE SEQUENCE [LARGE SCALE GENOMIC DNA]</scope>
    <source>
        <strain evidence="2 3">DSM 5091</strain>
    </source>
</reference>
<keyword evidence="3" id="KW-1185">Reference proteome</keyword>
<keyword evidence="1" id="KW-0694">RNA-binding</keyword>
<dbReference type="STRING" id="1122189.SAMN02745165_01013"/>
<dbReference type="EC" id="6.3.4.-" evidence="1"/>
<sequence length="423" mass="46972">MKTVGLITEYNPFHNGHLHHLQESLRSTDSDIAVAVMSGHFLQRGEPALIDKWSRAEMALAAGVDVVVELPLPWACSSAPDFARGAVQALNALGGIDTLCFGSEVGDLQVLQQCAEVLLRKEYELSRETSRLLRSGINYPQARQQVMAEWLPDSFDRAALAAPNNILGIEYLKALRQTESSIVPSTIQRIGAGFHDTIVGERNIASATGIRKLLAAGEPVTALIPPAAQKPLLAVLQSGMSFSSDRYLLLLLGQILRAPSELSTTWLVESGIENRLLTVSGQAESLEALIDGIKSRQLTRTRIQRMLVAILLGLKQEEVVALLSTAPHYLHVLAISTSGQEFLASRRKQGQLPLIQNFSRVYSTLKRYYDQDSPAYRRAFQQLDLELRATRIYTLLMRQFQQQERSRDFYMPVLRNEEPLGGK</sequence>
<name>A0A1M6EBH7_MALRU</name>
<organism evidence="2 3">
    <name type="scientific">Malonomonas rubra DSM 5091</name>
    <dbReference type="NCBI Taxonomy" id="1122189"/>
    <lineage>
        <taxon>Bacteria</taxon>
        <taxon>Pseudomonadati</taxon>
        <taxon>Thermodesulfobacteriota</taxon>
        <taxon>Desulfuromonadia</taxon>
        <taxon>Desulfuromonadales</taxon>
        <taxon>Geopsychrobacteraceae</taxon>
        <taxon>Malonomonas</taxon>
    </lineage>
</organism>
<dbReference type="InterPro" id="IPR008513">
    <property type="entry name" value="tRNA(Met)_cyd_acetate_ligase"/>
</dbReference>
<dbReference type="GO" id="GO:0016740">
    <property type="term" value="F:transferase activity"/>
    <property type="evidence" value="ECO:0007669"/>
    <property type="project" value="UniProtKB-KW"/>
</dbReference>
<feature type="binding site" evidence="1">
    <location>
        <position position="102"/>
    </location>
    <ligand>
        <name>ATP</name>
        <dbReference type="ChEBI" id="CHEBI:30616"/>
    </ligand>
</feature>
<comment type="function">
    <text evidence="1">Catalyzes the formation of N(4)-acetylcytidine (ac(4)C) at the wobble position of elongator tRNA(Met), using acetate and ATP as substrates. First activates an acetate ion to form acetyladenylate (Ac-AMP) and then transfers the acetyl group to tRNA to form ac(4)C34.</text>
</comment>
<dbReference type="SUPFAM" id="SSF52374">
    <property type="entry name" value="Nucleotidylyl transferase"/>
    <property type="match status" value="1"/>
</dbReference>
<comment type="subcellular location">
    <subcellularLocation>
        <location evidence="1">Cytoplasm</location>
    </subcellularLocation>
</comment>
<protein>
    <recommendedName>
        <fullName evidence="1">tRNA(Met) cytidine acetate ligase</fullName>
        <ecNumber evidence="1">6.3.4.-</ecNumber>
    </recommendedName>
</protein>
<keyword evidence="1" id="KW-0547">Nucleotide-binding</keyword>
<keyword evidence="1" id="KW-0963">Cytoplasm</keyword>
<dbReference type="GO" id="GO:0005737">
    <property type="term" value="C:cytoplasm"/>
    <property type="evidence" value="ECO:0007669"/>
    <property type="project" value="UniProtKB-SubCell"/>
</dbReference>
<dbReference type="GO" id="GO:0016879">
    <property type="term" value="F:ligase activity, forming carbon-nitrogen bonds"/>
    <property type="evidence" value="ECO:0007669"/>
    <property type="project" value="UniProtKB-UniRule"/>
</dbReference>
<dbReference type="Gene3D" id="3.40.50.620">
    <property type="entry name" value="HUPs"/>
    <property type="match status" value="1"/>
</dbReference>
<keyword evidence="1" id="KW-0819">tRNA processing</keyword>
<dbReference type="GO" id="GO:0000049">
    <property type="term" value="F:tRNA binding"/>
    <property type="evidence" value="ECO:0007669"/>
    <property type="project" value="UniProtKB-KW"/>
</dbReference>
<dbReference type="Proteomes" id="UP000184171">
    <property type="component" value="Unassembled WGS sequence"/>
</dbReference>
<keyword evidence="1" id="KW-0436">Ligase</keyword>
<accession>A0A1M6EBH7</accession>
<comment type="similarity">
    <text evidence="1">Belongs to the TmcAL family.</text>
</comment>
<dbReference type="AlphaFoldDB" id="A0A1M6EBH7"/>
<feature type="binding site" evidence="1">
    <location>
        <position position="164"/>
    </location>
    <ligand>
        <name>ATP</name>
        <dbReference type="ChEBI" id="CHEBI:30616"/>
    </ligand>
</feature>
<dbReference type="GO" id="GO:0005524">
    <property type="term" value="F:ATP binding"/>
    <property type="evidence" value="ECO:0007669"/>
    <property type="project" value="UniProtKB-KW"/>
</dbReference>
<dbReference type="NCBIfam" id="NF010191">
    <property type="entry name" value="PRK13670.1"/>
    <property type="match status" value="1"/>
</dbReference>
<evidence type="ECO:0000313" key="3">
    <source>
        <dbReference type="Proteomes" id="UP000184171"/>
    </source>
</evidence>
<keyword evidence="1" id="KW-0067">ATP-binding</keyword>
<comment type="catalytic activity">
    <reaction evidence="1">
        <text>cytidine(34) in elongator tRNA(Met) + acetate + ATP = N(4)-acetylcytidine(34) in elongator tRNA(Met) + AMP + diphosphate</text>
        <dbReference type="Rhea" id="RHEA:58144"/>
        <dbReference type="Rhea" id="RHEA-COMP:10693"/>
        <dbReference type="Rhea" id="RHEA-COMP:10694"/>
        <dbReference type="ChEBI" id="CHEBI:30089"/>
        <dbReference type="ChEBI" id="CHEBI:30616"/>
        <dbReference type="ChEBI" id="CHEBI:33019"/>
        <dbReference type="ChEBI" id="CHEBI:74900"/>
        <dbReference type="ChEBI" id="CHEBI:82748"/>
        <dbReference type="ChEBI" id="CHEBI:456215"/>
    </reaction>
</comment>
<evidence type="ECO:0000313" key="2">
    <source>
        <dbReference type="EMBL" id="SHI82783.1"/>
    </source>
</evidence>
<keyword evidence="1" id="KW-0820">tRNA-binding</keyword>
<dbReference type="RefSeq" id="WP_072906191.1">
    <property type="nucleotide sequence ID" value="NZ_FQZT01000002.1"/>
</dbReference>
<dbReference type="GO" id="GO:0006400">
    <property type="term" value="P:tRNA modification"/>
    <property type="evidence" value="ECO:0007669"/>
    <property type="project" value="UniProtKB-UniRule"/>
</dbReference>
<dbReference type="Pfam" id="PF05636">
    <property type="entry name" value="HIGH_NTase1"/>
    <property type="match status" value="1"/>
</dbReference>
<gene>
    <name evidence="1" type="primary">tmcAL</name>
    <name evidence="2" type="ORF">SAMN02745165_01013</name>
</gene>
<feature type="binding site" evidence="1">
    <location>
        <begin position="189"/>
        <end position="190"/>
    </location>
    <ligand>
        <name>ATP</name>
        <dbReference type="ChEBI" id="CHEBI:30616"/>
    </ligand>
</feature>
<dbReference type="PANTHER" id="PTHR37825:SF1">
    <property type="entry name" value="TRNA(MET) CYTIDINE ACETATE LIGASE"/>
    <property type="match status" value="1"/>
</dbReference>
<dbReference type="EMBL" id="FQZT01000002">
    <property type="protein sequence ID" value="SHI82783.1"/>
    <property type="molecule type" value="Genomic_DNA"/>
</dbReference>
<dbReference type="OrthoDB" id="9769796at2"/>